<accession>A0ABW5QRV3</accession>
<feature type="transmembrane region" description="Helical" evidence="2">
    <location>
        <begin position="21"/>
        <end position="44"/>
    </location>
</feature>
<evidence type="ECO:0000313" key="3">
    <source>
        <dbReference type="EMBL" id="MFD2659089.1"/>
    </source>
</evidence>
<keyword evidence="4" id="KW-1185">Reference proteome</keyword>
<gene>
    <name evidence="3" type="ORF">ACFSW5_02290</name>
</gene>
<feature type="region of interest" description="Disordered" evidence="1">
    <location>
        <begin position="1"/>
        <end position="21"/>
    </location>
</feature>
<dbReference type="Proteomes" id="UP001597493">
    <property type="component" value="Unassembled WGS sequence"/>
</dbReference>
<evidence type="ECO:0000256" key="2">
    <source>
        <dbReference type="SAM" id="Phobius"/>
    </source>
</evidence>
<evidence type="ECO:0000313" key="4">
    <source>
        <dbReference type="Proteomes" id="UP001597493"/>
    </source>
</evidence>
<evidence type="ECO:0000256" key="1">
    <source>
        <dbReference type="SAM" id="MobiDB-lite"/>
    </source>
</evidence>
<keyword evidence="2" id="KW-1133">Transmembrane helix</keyword>
<protein>
    <submittedName>
        <fullName evidence="3">Uncharacterized protein</fullName>
    </submittedName>
</protein>
<dbReference type="EMBL" id="JBHUMY010000001">
    <property type="protein sequence ID" value="MFD2659089.1"/>
    <property type="molecule type" value="Genomic_DNA"/>
</dbReference>
<name>A0ABW5QRV3_9BACL</name>
<feature type="compositionally biased region" description="Basic residues" evidence="1">
    <location>
        <begin position="1"/>
        <end position="13"/>
    </location>
</feature>
<keyword evidence="2" id="KW-0812">Transmembrane</keyword>
<dbReference type="RefSeq" id="WP_379269295.1">
    <property type="nucleotide sequence ID" value="NZ_JBHUGT010000031.1"/>
</dbReference>
<reference evidence="4" key="1">
    <citation type="journal article" date="2019" name="Int. J. Syst. Evol. Microbiol.">
        <title>The Global Catalogue of Microorganisms (GCM) 10K type strain sequencing project: providing services to taxonomists for standard genome sequencing and annotation.</title>
        <authorList>
            <consortium name="The Broad Institute Genomics Platform"/>
            <consortium name="The Broad Institute Genome Sequencing Center for Infectious Disease"/>
            <person name="Wu L."/>
            <person name="Ma J."/>
        </authorList>
    </citation>
    <scope>NUCLEOTIDE SEQUENCE [LARGE SCALE GENOMIC DNA]</scope>
    <source>
        <strain evidence="4">TISTR 1827</strain>
    </source>
</reference>
<sequence length="51" mass="5984">MKQLKQLKQRKQPTQKPIQKPIHSLGSEAFIWPWPAFGVIPLAWKPSMLKF</sequence>
<proteinExistence type="predicted"/>
<organism evidence="3 4">
    <name type="scientific">Paenibacillus thailandensis</name>
    <dbReference type="NCBI Taxonomy" id="393250"/>
    <lineage>
        <taxon>Bacteria</taxon>
        <taxon>Bacillati</taxon>
        <taxon>Bacillota</taxon>
        <taxon>Bacilli</taxon>
        <taxon>Bacillales</taxon>
        <taxon>Paenibacillaceae</taxon>
        <taxon>Paenibacillus</taxon>
    </lineage>
</organism>
<keyword evidence="2" id="KW-0472">Membrane</keyword>
<comment type="caution">
    <text evidence="3">The sequence shown here is derived from an EMBL/GenBank/DDBJ whole genome shotgun (WGS) entry which is preliminary data.</text>
</comment>